<feature type="compositionally biased region" description="Polar residues" evidence="1">
    <location>
        <begin position="763"/>
        <end position="778"/>
    </location>
</feature>
<sequence>MLDIVTEQPHTALPYHATEGKDIEPSIDSILFDGLEADQIVLIDHVAHRFLRKMPDRGPHLFLNVDRGEVARYSTTRLFELLDDGKYYHPGRTRPAFDVSKSLDEARALIAKAYGTINKGPRARAETKYRYIAAFVNRMLIAPPGQPFDRSHGNADLIIEQVNAEIFVENQALPADRKIFQPNNSSRSLLRWVKKELETQMQERACVHLNAIKARKRKLPDEIFSIIALEIRKMLDISSKFGPTEILIRVNLEISKRNAPLLGRNREAEARNAANEERIANGEVEKEPLELPLPEAKLTTIQNEFRRYNAWIRLAKDKGKQAADLEFGGSGKFERPTRILDIAEIDHHKFDFIGILGETPFGKAWSAAAIPRFWVCVILDTHSGYPLGLFPSFEPGGLYPALMALDNAIKPKHWLAKRFPQIRGSWLAYGKPRKIRYDNAKEFVSEQMRRALARVQIGFEHAVPHRPDTKPFIERWFGTLESDFIDWLKGSTGSSPQHRGARRPKLEAIITIDDFIMLLHMWMIEVYARRKQRGMDYDTPEERWLAGATSPSHRPQVMTKEETEKWDLIPSLEVDAKADRNGIQRDNIVYQSKQLQAMRARSGCFGPREQAPTPLRMRIPLLDVGRAIVSDPTALDHGNEHLPKEFEVESTDERAHGLNRFQWQMHRKFIMGKNHLPTVHASHKEGFNHLFDTALETMGMVPSDQKPPKISDLPDARLPRLAGVLAYGAERPALARTEELIQKFGTFEPHSVDSVLAGAPIASSPSTIVNGETATVSPSPAPKPRNKLRFPVDEVRSD</sequence>
<dbReference type="RefSeq" id="WP_237868988.1">
    <property type="nucleotide sequence ID" value="NZ_JAKLUA010000001.1"/>
</dbReference>
<dbReference type="PROSITE" id="PS50994">
    <property type="entry name" value="INTEGRASE"/>
    <property type="match status" value="1"/>
</dbReference>
<dbReference type="InterPro" id="IPR001584">
    <property type="entry name" value="Integrase_cat-core"/>
</dbReference>
<keyword evidence="4" id="KW-1185">Reference proteome</keyword>
<dbReference type="Proteomes" id="UP001139012">
    <property type="component" value="Unassembled WGS sequence"/>
</dbReference>
<accession>A0ABS9LFY8</accession>
<proteinExistence type="predicted"/>
<name>A0ABS9LFY8_9BRAD</name>
<gene>
    <name evidence="3" type="ORF">L6637_02325</name>
</gene>
<dbReference type="Gene3D" id="3.30.420.10">
    <property type="entry name" value="Ribonuclease H-like superfamily/Ribonuclease H"/>
    <property type="match status" value="1"/>
</dbReference>
<evidence type="ECO:0000259" key="2">
    <source>
        <dbReference type="PROSITE" id="PS50994"/>
    </source>
</evidence>
<dbReference type="InterPro" id="IPR012337">
    <property type="entry name" value="RNaseH-like_sf"/>
</dbReference>
<feature type="domain" description="Integrase catalytic" evidence="2">
    <location>
        <begin position="332"/>
        <end position="548"/>
    </location>
</feature>
<evidence type="ECO:0000313" key="4">
    <source>
        <dbReference type="Proteomes" id="UP001139012"/>
    </source>
</evidence>
<reference evidence="3" key="1">
    <citation type="submission" date="2022-01" db="EMBL/GenBank/DDBJ databases">
        <title>Genome sequnece data of strain Bradyrhizobium sp. nov.</title>
        <authorList>
            <person name="Zhang J."/>
        </authorList>
    </citation>
    <scope>NUCLEOTIDE SEQUENCE</scope>
    <source>
        <strain evidence="3">WYCCWR 12774</strain>
    </source>
</reference>
<dbReference type="SUPFAM" id="SSF53098">
    <property type="entry name" value="Ribonuclease H-like"/>
    <property type="match status" value="1"/>
</dbReference>
<dbReference type="InterPro" id="IPR036397">
    <property type="entry name" value="RNaseH_sf"/>
</dbReference>
<evidence type="ECO:0000256" key="1">
    <source>
        <dbReference type="SAM" id="MobiDB-lite"/>
    </source>
</evidence>
<feature type="region of interest" description="Disordered" evidence="1">
    <location>
        <begin position="763"/>
        <end position="798"/>
    </location>
</feature>
<evidence type="ECO:0000313" key="3">
    <source>
        <dbReference type="EMBL" id="MCG2665768.1"/>
    </source>
</evidence>
<organism evidence="3 4">
    <name type="scientific">Bradyrhizobium zhengyangense</name>
    <dbReference type="NCBI Taxonomy" id="2911009"/>
    <lineage>
        <taxon>Bacteria</taxon>
        <taxon>Pseudomonadati</taxon>
        <taxon>Pseudomonadota</taxon>
        <taxon>Alphaproteobacteria</taxon>
        <taxon>Hyphomicrobiales</taxon>
        <taxon>Nitrobacteraceae</taxon>
        <taxon>Bradyrhizobium</taxon>
    </lineage>
</organism>
<dbReference type="EMBL" id="JAKLUA010000001">
    <property type="protein sequence ID" value="MCG2665768.1"/>
    <property type="molecule type" value="Genomic_DNA"/>
</dbReference>
<protein>
    <submittedName>
        <fullName evidence="3">Transposase family protein</fullName>
    </submittedName>
</protein>
<comment type="caution">
    <text evidence="3">The sequence shown here is derived from an EMBL/GenBank/DDBJ whole genome shotgun (WGS) entry which is preliminary data.</text>
</comment>